<organism evidence="2 3">
    <name type="scientific">Inhella proteolytica</name>
    <dbReference type="NCBI Taxonomy" id="2795029"/>
    <lineage>
        <taxon>Bacteria</taxon>
        <taxon>Pseudomonadati</taxon>
        <taxon>Pseudomonadota</taxon>
        <taxon>Betaproteobacteria</taxon>
        <taxon>Burkholderiales</taxon>
        <taxon>Sphaerotilaceae</taxon>
        <taxon>Inhella</taxon>
    </lineage>
</organism>
<dbReference type="InterPro" id="IPR029063">
    <property type="entry name" value="SAM-dependent_MTases_sf"/>
</dbReference>
<name>A0A931NG82_9BURK</name>
<dbReference type="InterPro" id="IPR013216">
    <property type="entry name" value="Methyltransf_11"/>
</dbReference>
<dbReference type="GO" id="GO:0032259">
    <property type="term" value="P:methylation"/>
    <property type="evidence" value="ECO:0007669"/>
    <property type="project" value="UniProtKB-KW"/>
</dbReference>
<dbReference type="GO" id="GO:0008757">
    <property type="term" value="F:S-adenosylmethionine-dependent methyltransferase activity"/>
    <property type="evidence" value="ECO:0007669"/>
    <property type="project" value="InterPro"/>
</dbReference>
<dbReference type="Gene3D" id="3.40.50.150">
    <property type="entry name" value="Vaccinia Virus protein VP39"/>
    <property type="match status" value="1"/>
</dbReference>
<keyword evidence="2" id="KW-0489">Methyltransferase</keyword>
<evidence type="ECO:0000313" key="3">
    <source>
        <dbReference type="Proteomes" id="UP000613266"/>
    </source>
</evidence>
<dbReference type="RefSeq" id="WP_198110043.1">
    <property type="nucleotide sequence ID" value="NZ_JAEDAK010000003.1"/>
</dbReference>
<evidence type="ECO:0000313" key="2">
    <source>
        <dbReference type="EMBL" id="MBH9576423.1"/>
    </source>
</evidence>
<evidence type="ECO:0000259" key="1">
    <source>
        <dbReference type="Pfam" id="PF08241"/>
    </source>
</evidence>
<dbReference type="AlphaFoldDB" id="A0A931NG82"/>
<sequence length="183" mass="20893">MKLHLGCWHRQIPGFVHVDLCDMPHIAHQHRIDQLPFIADNSAELIYCSHAFEYFDRQQAVVVLAEWRRVLAPGGVLRLAVPDFEALIQVYRQTGAIERVLGPLYGRMEIQTASGPECLYHKTCYDERSLSTLLEANGFTQPRLWDWRATEHAGVDDHSQAYFPHMQKDSGILVSLNVEAIKA</sequence>
<dbReference type="SUPFAM" id="SSF53335">
    <property type="entry name" value="S-adenosyl-L-methionine-dependent methyltransferases"/>
    <property type="match status" value="1"/>
</dbReference>
<keyword evidence="2" id="KW-0808">Transferase</keyword>
<protein>
    <submittedName>
        <fullName evidence="2">Methyltransferase domain-containing protein</fullName>
    </submittedName>
</protein>
<keyword evidence="3" id="KW-1185">Reference proteome</keyword>
<gene>
    <name evidence="2" type="ORF">I7X39_05835</name>
</gene>
<proteinExistence type="predicted"/>
<comment type="caution">
    <text evidence="2">The sequence shown here is derived from an EMBL/GenBank/DDBJ whole genome shotgun (WGS) entry which is preliminary data.</text>
</comment>
<reference evidence="2" key="1">
    <citation type="submission" date="2020-12" db="EMBL/GenBank/DDBJ databases">
        <title>The genome sequence of Inhella sp. 1Y17.</title>
        <authorList>
            <person name="Liu Y."/>
        </authorList>
    </citation>
    <scope>NUCLEOTIDE SEQUENCE</scope>
    <source>
        <strain evidence="2">1Y17</strain>
    </source>
</reference>
<dbReference type="Proteomes" id="UP000613266">
    <property type="component" value="Unassembled WGS sequence"/>
</dbReference>
<feature type="domain" description="Methyltransferase type 11" evidence="1">
    <location>
        <begin position="28"/>
        <end position="77"/>
    </location>
</feature>
<dbReference type="EMBL" id="JAEDAK010000003">
    <property type="protein sequence ID" value="MBH9576423.1"/>
    <property type="molecule type" value="Genomic_DNA"/>
</dbReference>
<accession>A0A931NG82</accession>
<dbReference type="Pfam" id="PF08241">
    <property type="entry name" value="Methyltransf_11"/>
    <property type="match status" value="1"/>
</dbReference>